<proteinExistence type="predicted"/>
<accession>A0A814L787</accession>
<evidence type="ECO:0000313" key="2">
    <source>
        <dbReference type="EMBL" id="CAF1059429.1"/>
    </source>
</evidence>
<reference evidence="2" key="1">
    <citation type="submission" date="2021-02" db="EMBL/GenBank/DDBJ databases">
        <authorList>
            <person name="Nowell W R."/>
        </authorList>
    </citation>
    <scope>NUCLEOTIDE SEQUENCE</scope>
</reference>
<comment type="caution">
    <text evidence="2">The sequence shown here is derived from an EMBL/GenBank/DDBJ whole genome shotgun (WGS) entry which is preliminary data.</text>
</comment>
<name>A0A814L787_9BILA</name>
<dbReference type="OrthoDB" id="26525at2759"/>
<dbReference type="EMBL" id="CAJNOO010000907">
    <property type="protein sequence ID" value="CAF1059429.1"/>
    <property type="molecule type" value="Genomic_DNA"/>
</dbReference>
<dbReference type="SUPFAM" id="SSF47473">
    <property type="entry name" value="EF-hand"/>
    <property type="match status" value="1"/>
</dbReference>
<sequence>MTDIAYEKFYHKHKAGSIVRKFPRELAFALFDTNRGKKLDFVEFLMANAFASADNRREALGYLFDMCDTSLDGGMDMAELAAFSTIIVR</sequence>
<gene>
    <name evidence="2" type="ORF">RFH988_LOCUS17170</name>
</gene>
<dbReference type="Proteomes" id="UP000663882">
    <property type="component" value="Unassembled WGS sequence"/>
</dbReference>
<evidence type="ECO:0000256" key="1">
    <source>
        <dbReference type="ARBA" id="ARBA00022837"/>
    </source>
</evidence>
<organism evidence="2 3">
    <name type="scientific">Rotaria sordida</name>
    <dbReference type="NCBI Taxonomy" id="392033"/>
    <lineage>
        <taxon>Eukaryota</taxon>
        <taxon>Metazoa</taxon>
        <taxon>Spiralia</taxon>
        <taxon>Gnathifera</taxon>
        <taxon>Rotifera</taxon>
        <taxon>Eurotatoria</taxon>
        <taxon>Bdelloidea</taxon>
        <taxon>Philodinida</taxon>
        <taxon>Philodinidae</taxon>
        <taxon>Rotaria</taxon>
    </lineage>
</organism>
<keyword evidence="1" id="KW-0106">Calcium</keyword>
<dbReference type="PROSITE" id="PS00018">
    <property type="entry name" value="EF_HAND_1"/>
    <property type="match status" value="1"/>
</dbReference>
<evidence type="ECO:0000313" key="3">
    <source>
        <dbReference type="Proteomes" id="UP000663882"/>
    </source>
</evidence>
<dbReference type="Gene3D" id="1.10.238.10">
    <property type="entry name" value="EF-hand"/>
    <property type="match status" value="1"/>
</dbReference>
<protein>
    <submittedName>
        <fullName evidence="2">Uncharacterized protein</fullName>
    </submittedName>
</protein>
<dbReference type="InterPro" id="IPR011992">
    <property type="entry name" value="EF-hand-dom_pair"/>
</dbReference>
<dbReference type="InterPro" id="IPR018247">
    <property type="entry name" value="EF_Hand_1_Ca_BS"/>
</dbReference>
<dbReference type="AlphaFoldDB" id="A0A814L787"/>